<evidence type="ECO:0000313" key="2">
    <source>
        <dbReference type="Proteomes" id="UP000321800"/>
    </source>
</evidence>
<proteinExistence type="predicted"/>
<dbReference type="Proteomes" id="UP000321800">
    <property type="component" value="Unassembled WGS sequence"/>
</dbReference>
<evidence type="ECO:0000313" key="1">
    <source>
        <dbReference type="EMBL" id="GEL51002.1"/>
    </source>
</evidence>
<organism evidence="1 2">
    <name type="scientific">Acetobacter tropicalis</name>
    <dbReference type="NCBI Taxonomy" id="104102"/>
    <lineage>
        <taxon>Bacteria</taxon>
        <taxon>Pseudomonadati</taxon>
        <taxon>Pseudomonadota</taxon>
        <taxon>Alphaproteobacteria</taxon>
        <taxon>Acetobacterales</taxon>
        <taxon>Acetobacteraceae</taxon>
        <taxon>Acetobacter</taxon>
    </lineage>
</organism>
<accession>A0A511FPY6</accession>
<name>A0A511FPY6_9PROT</name>
<comment type="caution">
    <text evidence="1">The sequence shown here is derived from an EMBL/GenBank/DDBJ whole genome shotgun (WGS) entry which is preliminary data.</text>
</comment>
<reference evidence="1 2" key="1">
    <citation type="submission" date="2019-07" db="EMBL/GenBank/DDBJ databases">
        <title>Whole genome shotgun sequence of Acetobacter tropicalis NBRC 16470.</title>
        <authorList>
            <person name="Hosoyama A."/>
            <person name="Uohara A."/>
            <person name="Ohji S."/>
            <person name="Ichikawa N."/>
        </authorList>
    </citation>
    <scope>NUCLEOTIDE SEQUENCE [LARGE SCALE GENOMIC DNA]</scope>
    <source>
        <strain evidence="1 2">NBRC 16470</strain>
    </source>
</reference>
<sequence length="39" mass="4383">MLAVGDVTTQMVFDAELPEAELPDGLIQNCFKISESRWK</sequence>
<dbReference type="AlphaFoldDB" id="A0A511FPY6"/>
<dbReference type="EMBL" id="BJVR01000020">
    <property type="protein sequence ID" value="GEL51002.1"/>
    <property type="molecule type" value="Genomic_DNA"/>
</dbReference>
<gene>
    <name evidence="1" type="ORF">ATR01nite_20770</name>
</gene>
<protein>
    <submittedName>
        <fullName evidence="1">Uncharacterized protein</fullName>
    </submittedName>
</protein>